<dbReference type="KEGG" id="fer:FNB15_10085"/>
<dbReference type="Gene3D" id="2.120.10.30">
    <property type="entry name" value="TolB, C-terminal domain"/>
    <property type="match status" value="1"/>
</dbReference>
<sequence length="356" mass="38029">MSFLFTRVLDSFLGRGESAITVPALDGALRPNRRLDDAAERIPVHAPGGIASGRDGLVVSSGSELHLLGGGSGKILHHAATEISCLVAVAGGIAFGCDDGSLAIIGGEFDGVAFLPQEGARCPTAMAGEGDILYVSHGSAQNPPSAWQRDLMERNASGSIWRLDLRSRKQQRIAAGLAYPAGLVVSGDGLIVAESWKHRIVLLDKTTGMLRRQIQGDLPGYPGHIGRGPHVGYVMTMFAPRNQLVEFILREDQYRCRMMAEVDPRYWVAPTYRSGRSYYEPLQGGGVKQLGILKPWAPTLSFGMVALLDQDCLPVDSFQSRADGATHGITGAVVHDGALYVASRGDDVVVRLDLGS</sequence>
<gene>
    <name evidence="1" type="ORF">FNB15_10085</name>
</gene>
<evidence type="ECO:0000313" key="2">
    <source>
        <dbReference type="Proteomes" id="UP000317496"/>
    </source>
</evidence>
<dbReference type="EMBL" id="CP041636">
    <property type="protein sequence ID" value="QDO97596.1"/>
    <property type="molecule type" value="Genomic_DNA"/>
</dbReference>
<dbReference type="Proteomes" id="UP000317496">
    <property type="component" value="Chromosome"/>
</dbReference>
<dbReference type="InterPro" id="IPR011042">
    <property type="entry name" value="6-blade_b-propeller_TolB-like"/>
</dbReference>
<dbReference type="SUPFAM" id="SSF63829">
    <property type="entry name" value="Calcium-dependent phosphotriesterase"/>
    <property type="match status" value="1"/>
</dbReference>
<dbReference type="AlphaFoldDB" id="A0A516H1F7"/>
<accession>A0A516H1F7</accession>
<evidence type="ECO:0000313" key="1">
    <source>
        <dbReference type="EMBL" id="QDO97596.1"/>
    </source>
</evidence>
<proteinExistence type="predicted"/>
<name>A0A516H1F7_9PROT</name>
<organism evidence="1 2">
    <name type="scientific">Ferrovibrio terrae</name>
    <dbReference type="NCBI Taxonomy" id="2594003"/>
    <lineage>
        <taxon>Bacteria</taxon>
        <taxon>Pseudomonadati</taxon>
        <taxon>Pseudomonadota</taxon>
        <taxon>Alphaproteobacteria</taxon>
        <taxon>Rhodospirillales</taxon>
        <taxon>Rhodospirillaceae</taxon>
        <taxon>Ferrovibrio</taxon>
    </lineage>
</organism>
<dbReference type="OrthoDB" id="8872498at2"/>
<keyword evidence="2" id="KW-1185">Reference proteome</keyword>
<protein>
    <submittedName>
        <fullName evidence="1">Strictosidine synthase</fullName>
    </submittedName>
</protein>
<reference evidence="1 2" key="1">
    <citation type="submission" date="2019-07" db="EMBL/GenBank/DDBJ databases">
        <title>Genome sequencing for Ferrovibrio sp. K5.</title>
        <authorList>
            <person name="Park S.-J."/>
        </authorList>
    </citation>
    <scope>NUCLEOTIDE SEQUENCE [LARGE SCALE GENOMIC DNA]</scope>
    <source>
        <strain evidence="1 2">K5</strain>
    </source>
</reference>